<dbReference type="Proteomes" id="UP000275267">
    <property type="component" value="Unassembled WGS sequence"/>
</dbReference>
<organism evidence="3 4">
    <name type="scientific">Panicum miliaceum</name>
    <name type="common">Proso millet</name>
    <name type="synonym">Broomcorn millet</name>
    <dbReference type="NCBI Taxonomy" id="4540"/>
    <lineage>
        <taxon>Eukaryota</taxon>
        <taxon>Viridiplantae</taxon>
        <taxon>Streptophyta</taxon>
        <taxon>Embryophyta</taxon>
        <taxon>Tracheophyta</taxon>
        <taxon>Spermatophyta</taxon>
        <taxon>Magnoliopsida</taxon>
        <taxon>Liliopsida</taxon>
        <taxon>Poales</taxon>
        <taxon>Poaceae</taxon>
        <taxon>PACMAD clade</taxon>
        <taxon>Panicoideae</taxon>
        <taxon>Panicodae</taxon>
        <taxon>Paniceae</taxon>
        <taxon>Panicinae</taxon>
        <taxon>Panicum</taxon>
        <taxon>Panicum sect. Panicum</taxon>
    </lineage>
</organism>
<dbReference type="InterPro" id="IPR001810">
    <property type="entry name" value="F-box_dom"/>
</dbReference>
<proteinExistence type="predicted"/>
<dbReference type="InterPro" id="IPR036047">
    <property type="entry name" value="F-box-like_dom_sf"/>
</dbReference>
<evidence type="ECO:0000313" key="4">
    <source>
        <dbReference type="Proteomes" id="UP000275267"/>
    </source>
</evidence>
<dbReference type="PANTHER" id="PTHR33207">
    <property type="entry name" value="F-BOX DOMAIN CONTAINING PROTEIN-RELATED"/>
    <property type="match status" value="1"/>
</dbReference>
<dbReference type="AlphaFoldDB" id="A0A3L6T700"/>
<accession>A0A3L6T700</accession>
<feature type="compositionally biased region" description="Low complexity" evidence="1">
    <location>
        <begin position="9"/>
        <end position="20"/>
    </location>
</feature>
<dbReference type="Gene3D" id="1.20.1280.50">
    <property type="match status" value="1"/>
</dbReference>
<evidence type="ECO:0000256" key="1">
    <source>
        <dbReference type="SAM" id="MobiDB-lite"/>
    </source>
</evidence>
<evidence type="ECO:0000259" key="2">
    <source>
        <dbReference type="SMART" id="SM00256"/>
    </source>
</evidence>
<dbReference type="SMART" id="SM00256">
    <property type="entry name" value="FBOX"/>
    <property type="match status" value="1"/>
</dbReference>
<feature type="region of interest" description="Disordered" evidence="1">
    <location>
        <begin position="1"/>
        <end position="20"/>
    </location>
</feature>
<name>A0A3L6T700_PANMI</name>
<dbReference type="EMBL" id="PQIB02000002">
    <property type="protein sequence ID" value="RLN33227.1"/>
    <property type="molecule type" value="Genomic_DNA"/>
</dbReference>
<dbReference type="Pfam" id="PF12937">
    <property type="entry name" value="F-box-like"/>
    <property type="match status" value="1"/>
</dbReference>
<dbReference type="SUPFAM" id="SSF81383">
    <property type="entry name" value="F-box domain"/>
    <property type="match status" value="1"/>
</dbReference>
<reference evidence="4" key="1">
    <citation type="journal article" date="2019" name="Nat. Commun.">
        <title>The genome of broomcorn millet.</title>
        <authorList>
            <person name="Zou C."/>
            <person name="Miki D."/>
            <person name="Li D."/>
            <person name="Tang Q."/>
            <person name="Xiao L."/>
            <person name="Rajput S."/>
            <person name="Deng P."/>
            <person name="Jia W."/>
            <person name="Huang R."/>
            <person name="Zhang M."/>
            <person name="Sun Y."/>
            <person name="Hu J."/>
            <person name="Fu X."/>
            <person name="Schnable P.S."/>
            <person name="Li F."/>
            <person name="Zhang H."/>
            <person name="Feng B."/>
            <person name="Zhu X."/>
            <person name="Liu R."/>
            <person name="Schnable J.C."/>
            <person name="Zhu J.-K."/>
            <person name="Zhang H."/>
        </authorList>
    </citation>
    <scope>NUCLEOTIDE SEQUENCE [LARGE SCALE GENOMIC DNA]</scope>
</reference>
<feature type="domain" description="F-box" evidence="2">
    <location>
        <begin position="24"/>
        <end position="65"/>
    </location>
</feature>
<comment type="caution">
    <text evidence="3">The sequence shown here is derived from an EMBL/GenBank/DDBJ whole genome shotgun (WGS) entry which is preliminary data.</text>
</comment>
<protein>
    <recommendedName>
        <fullName evidence="2">F-box domain-containing protein</fullName>
    </recommendedName>
</protein>
<sequence length="393" mass="43488">MEHRRKNARANAAAAAGPAAGHGLPDELLASIFLRLPSLLHLVRASCACRLWRRVIADGSFLRDFRALRVPSLVAGHFRVSGRMYGPRPTGCDPVFVPSPSSPLTGGDADAPRRLSFDFLPHRSGDLPEWEIADRRGAIYLLLNEGTRATPYRLPNLVVCEPFSRRYTVVPPLADLHGCRCFGAFLLDDDDGSHHGLGAVTVSRFRVLYALYRYGVARACVFSSRSGSWANDARRTADCGVELLPGLRSIFFAGQSSGYAHWVTMAHDRVVLALDKDKPEFSSFSLPEGVFRWGSHSLQVLRQNRSSVSVVCLATDDLKVFTRKECGGWVLDARVLLSQATCTLPGYKEWYFKGPGKIVSEAEGRVLVVTPWEEEWLISVNLETSIYIYIACC</sequence>
<evidence type="ECO:0000313" key="3">
    <source>
        <dbReference type="EMBL" id="RLN33227.1"/>
    </source>
</evidence>
<gene>
    <name evidence="3" type="ORF">C2845_PM03G31890</name>
</gene>
<keyword evidence="4" id="KW-1185">Reference proteome</keyword>
<dbReference type="OrthoDB" id="659406at2759"/>